<accession>A0ACB9TC52</accession>
<evidence type="ECO:0000313" key="1">
    <source>
        <dbReference type="EMBL" id="KAI4464381.1"/>
    </source>
</evidence>
<dbReference type="Proteomes" id="UP001056778">
    <property type="component" value="Chromosome 3"/>
</dbReference>
<keyword evidence="2" id="KW-1185">Reference proteome</keyword>
<proteinExistence type="predicted"/>
<reference evidence="1" key="1">
    <citation type="submission" date="2022-04" db="EMBL/GenBank/DDBJ databases">
        <title>Chromosome-scale genome assembly of Holotrichia oblita Faldermann.</title>
        <authorList>
            <person name="Rongchong L."/>
        </authorList>
    </citation>
    <scope>NUCLEOTIDE SEQUENCE</scope>
    <source>
        <strain evidence="1">81SQS9</strain>
    </source>
</reference>
<name>A0ACB9TC52_HOLOL</name>
<gene>
    <name evidence="1" type="ORF">MML48_3g00004806</name>
</gene>
<protein>
    <submittedName>
        <fullName evidence="1">Protein-glutamine gamma-glutamyltransferase</fullName>
    </submittedName>
</protein>
<comment type="caution">
    <text evidence="1">The sequence shown here is derived from an EMBL/GenBank/DDBJ whole genome shotgun (WGS) entry which is preliminary data.</text>
</comment>
<organism evidence="1 2">
    <name type="scientific">Holotrichia oblita</name>
    <name type="common">Chafer beetle</name>
    <dbReference type="NCBI Taxonomy" id="644536"/>
    <lineage>
        <taxon>Eukaryota</taxon>
        <taxon>Metazoa</taxon>
        <taxon>Ecdysozoa</taxon>
        <taxon>Arthropoda</taxon>
        <taxon>Hexapoda</taxon>
        <taxon>Insecta</taxon>
        <taxon>Pterygota</taxon>
        <taxon>Neoptera</taxon>
        <taxon>Endopterygota</taxon>
        <taxon>Coleoptera</taxon>
        <taxon>Polyphaga</taxon>
        <taxon>Scarabaeiformia</taxon>
        <taxon>Scarabaeidae</taxon>
        <taxon>Melolonthinae</taxon>
        <taxon>Holotrichia</taxon>
    </lineage>
</organism>
<sequence>MGRRKWYKCNCISCFRAKLKVNEDTPLQHLPKPKEADETADLPYIDADKDADILIVREIDPCIVENGQAHHTAKYELMTRTIEPQLVIRRAQPFKIILTLSRPYKEDMDGISFIFFVEDEQKPSYGQGTLIAIPLLKRVDQKSPGWSAVVDKVDDALLTVQITPAHDCVVAKWRMEIDTKVIDDGAYRYSWERSIYILFNPWNKKDQSYMKSEEWRDETVLNDVGLIWRGTLNTLRPTIWKYSQFDEKILDCALYLLGHVGKLTGNARSDPIQISRVLAAVVNNIDDDGVVMGNWSNRYSGGTAPTMWMGSADILQRYYKKKKPVKAIGLPSRVITNYSSAHDTHSSLTVDYFMDSNGSGIEDLNSDSIWTFHVWNEVWMRRPDLSSRTEEYDGWQVIDATPQEPSEKMYRCGPASVEACKQGKS</sequence>
<evidence type="ECO:0000313" key="2">
    <source>
        <dbReference type="Proteomes" id="UP001056778"/>
    </source>
</evidence>
<dbReference type="EMBL" id="CM043017">
    <property type="protein sequence ID" value="KAI4464381.1"/>
    <property type="molecule type" value="Genomic_DNA"/>
</dbReference>